<gene>
    <name evidence="1" type="ORF">SAMN05216270_107110</name>
</gene>
<name>A0A1G6XFM2_9ACTN</name>
<evidence type="ECO:0008006" key="3">
    <source>
        <dbReference type="Google" id="ProtNLM"/>
    </source>
</evidence>
<accession>A0A1G6XFM2</accession>
<keyword evidence="2" id="KW-1185">Reference proteome</keyword>
<dbReference type="STRING" id="58114.SAMN05216270_107110"/>
<proteinExistence type="predicted"/>
<dbReference type="AlphaFoldDB" id="A0A1G6XFM2"/>
<dbReference type="RefSeq" id="WP_091035292.1">
    <property type="nucleotide sequence ID" value="NZ_FNAD01000007.1"/>
</dbReference>
<organism evidence="1 2">
    <name type="scientific">Glycomyces harbinensis</name>
    <dbReference type="NCBI Taxonomy" id="58114"/>
    <lineage>
        <taxon>Bacteria</taxon>
        <taxon>Bacillati</taxon>
        <taxon>Actinomycetota</taxon>
        <taxon>Actinomycetes</taxon>
        <taxon>Glycomycetales</taxon>
        <taxon>Glycomycetaceae</taxon>
        <taxon>Glycomyces</taxon>
    </lineage>
</organism>
<dbReference type="OrthoDB" id="9845710at2"/>
<dbReference type="Proteomes" id="UP000198949">
    <property type="component" value="Unassembled WGS sequence"/>
</dbReference>
<dbReference type="EMBL" id="FNAD01000007">
    <property type="protein sequence ID" value="SDD76125.1"/>
    <property type="molecule type" value="Genomic_DNA"/>
</dbReference>
<reference evidence="2" key="1">
    <citation type="submission" date="2016-10" db="EMBL/GenBank/DDBJ databases">
        <authorList>
            <person name="Varghese N."/>
            <person name="Submissions S."/>
        </authorList>
    </citation>
    <scope>NUCLEOTIDE SEQUENCE [LARGE SCALE GENOMIC DNA]</scope>
    <source>
        <strain evidence="2">CGMCC 4.3516</strain>
    </source>
</reference>
<evidence type="ECO:0000313" key="2">
    <source>
        <dbReference type="Proteomes" id="UP000198949"/>
    </source>
</evidence>
<protein>
    <recommendedName>
        <fullName evidence="3">Excreted virulence factor EspC, type VII ESX diderm</fullName>
    </recommendedName>
</protein>
<evidence type="ECO:0000313" key="1">
    <source>
        <dbReference type="EMBL" id="SDD76125.1"/>
    </source>
</evidence>
<sequence length="123" mass="13641">MTEQYRSDPDAIRDVALGEMQPIADDIEEARLEFFRTEGDASAAFREAGISVLGSEVASYGPFSGVKERWSQFTEALSECLNISEERIQDAAEALLRIAEEYEQFDTETAGEFHSLHTAADKG</sequence>